<name>A0ABU3WH61_9GAMM</name>
<dbReference type="SUPFAM" id="SSF88697">
    <property type="entry name" value="PUA domain-like"/>
    <property type="match status" value="1"/>
</dbReference>
<dbReference type="Gene3D" id="2.30.130.30">
    <property type="entry name" value="Hypothetical protein"/>
    <property type="match status" value="1"/>
</dbReference>
<sequence>MKKQYSALSIVSPGGSKIVQGVKTLEIRSWCPPHVPMKDLLIVENHHYLMQEGDEDSGLAVALVDIESVHPWREDELEAACGTYWAEGYWAWVITRVRPLDPPVPVIAKRKIYTVEIDHE</sequence>
<dbReference type="EMBL" id="JASVDY010000004">
    <property type="protein sequence ID" value="MDV2469743.1"/>
    <property type="molecule type" value="Genomic_DNA"/>
</dbReference>
<evidence type="ECO:0000313" key="2">
    <source>
        <dbReference type="EMBL" id="MDV2469743.1"/>
    </source>
</evidence>
<dbReference type="InterPro" id="IPR015947">
    <property type="entry name" value="PUA-like_sf"/>
</dbReference>
<dbReference type="RefSeq" id="WP_317084609.1">
    <property type="nucleotide sequence ID" value="NZ_JASVDY010000004.1"/>
</dbReference>
<proteinExistence type="predicted"/>
<reference evidence="2 3" key="1">
    <citation type="submission" date="2023-06" db="EMBL/GenBank/DDBJ databases">
        <title>Genomic Analysis of Acinetobacter Strains Recovered from South Australian Aquatic Samples provides Insights into the Circulation of Antibiotic Resistance determinants in the Environment.</title>
        <authorList>
            <person name="Tobin L."/>
            <person name="Jarocki V.M."/>
            <person name="Kenyon J."/>
            <person name="Drigo B."/>
            <person name="Donner E."/>
            <person name="Djordjevic S.P."/>
            <person name="Hamidian M."/>
        </authorList>
    </citation>
    <scope>NUCLEOTIDE SEQUENCE [LARGE SCALE GENOMIC DNA]</scope>
    <source>
        <strain evidence="2 3">SAAc652</strain>
    </source>
</reference>
<protein>
    <submittedName>
        <fullName evidence="2">ASCH domain-containing protein</fullName>
    </submittedName>
</protein>
<dbReference type="InterPro" id="IPR007374">
    <property type="entry name" value="ASCH_domain"/>
</dbReference>
<gene>
    <name evidence="2" type="ORF">QR674_12205</name>
</gene>
<comment type="caution">
    <text evidence="2">The sequence shown here is derived from an EMBL/GenBank/DDBJ whole genome shotgun (WGS) entry which is preliminary data.</text>
</comment>
<accession>A0ABU3WH61</accession>
<keyword evidence="3" id="KW-1185">Reference proteome</keyword>
<evidence type="ECO:0000259" key="1">
    <source>
        <dbReference type="Pfam" id="PF04266"/>
    </source>
</evidence>
<dbReference type="Pfam" id="PF04266">
    <property type="entry name" value="ASCH"/>
    <property type="match status" value="1"/>
</dbReference>
<organism evidence="2 3">
    <name type="scientific">Acinetobacter chinensis</name>
    <dbReference type="NCBI Taxonomy" id="2004650"/>
    <lineage>
        <taxon>Bacteria</taxon>
        <taxon>Pseudomonadati</taxon>
        <taxon>Pseudomonadota</taxon>
        <taxon>Gammaproteobacteria</taxon>
        <taxon>Moraxellales</taxon>
        <taxon>Moraxellaceae</taxon>
        <taxon>Acinetobacter</taxon>
    </lineage>
</organism>
<dbReference type="Proteomes" id="UP001278188">
    <property type="component" value="Unassembled WGS sequence"/>
</dbReference>
<evidence type="ECO:0000313" key="3">
    <source>
        <dbReference type="Proteomes" id="UP001278188"/>
    </source>
</evidence>
<feature type="domain" description="ASCH" evidence="1">
    <location>
        <begin position="11"/>
        <end position="90"/>
    </location>
</feature>